<dbReference type="GO" id="GO:0010274">
    <property type="term" value="P:hydrotropism"/>
    <property type="evidence" value="ECO:0007669"/>
    <property type="project" value="InterPro"/>
</dbReference>
<gene>
    <name evidence="1" type="ORF">NYM_LOCUS884</name>
</gene>
<proteinExistence type="predicted"/>
<dbReference type="OMA" id="MELMIPC"/>
<dbReference type="AlphaFoldDB" id="A0A5K0VIL4"/>
<accession>A0A5K0VIL4</accession>
<dbReference type="PANTHER" id="PTHR31276:SF15">
    <property type="entry name" value="PROTEIN MIZU-KUSSEI 1"/>
    <property type="match status" value="1"/>
</dbReference>
<dbReference type="InterPro" id="IPR006460">
    <property type="entry name" value="MIZ1-like_pln"/>
</dbReference>
<dbReference type="PANTHER" id="PTHR31276">
    <property type="match status" value="1"/>
</dbReference>
<dbReference type="NCBIfam" id="TIGR01570">
    <property type="entry name" value="A_thal_3588"/>
    <property type="match status" value="1"/>
</dbReference>
<protein>
    <recommendedName>
        <fullName evidence="2">Protein MIZU-KUSSEI 1</fullName>
    </recommendedName>
</protein>
<evidence type="ECO:0000313" key="1">
    <source>
        <dbReference type="EMBL" id="VVV41090.1"/>
    </source>
</evidence>
<dbReference type="EMBL" id="LR721774">
    <property type="protein sequence ID" value="VVV41090.1"/>
    <property type="molecule type" value="Genomic_DNA"/>
</dbReference>
<sequence length="218" mass="23774">MIGTGSQRNRIVDGPIAVDCSKDVRSWSLIRSLVELMVPCCVPHSMSYPPSEDAQSTLGSTITGTFFGYRKSRVSFCVQEDSGRAPLLLLEFAIPTCYLAKEMRSGLLRIALECDRPGGRAGSLFSVPAWTMYCNGRKVGYAIRRQMSETDASILKMMRSVSVGAGVLPAESKSGDGELMFLRASFERIAGSPDSESFHLINPDGNSSQELSIFLLRS</sequence>
<dbReference type="OrthoDB" id="772271at2759"/>
<dbReference type="Gramene" id="NC1G0104230.1">
    <property type="protein sequence ID" value="NC1G0104230.1:cds"/>
    <property type="gene ID" value="NC1G0104230"/>
</dbReference>
<name>A0A5K0VIL4_9MAGN</name>
<organism evidence="1">
    <name type="scientific">Nymphaea colorata</name>
    <name type="common">pocket water lily</name>
    <dbReference type="NCBI Taxonomy" id="210225"/>
    <lineage>
        <taxon>Eukaryota</taxon>
        <taxon>Viridiplantae</taxon>
        <taxon>Streptophyta</taxon>
        <taxon>Embryophyta</taxon>
        <taxon>Tracheophyta</taxon>
        <taxon>Spermatophyta</taxon>
        <taxon>Magnoliopsida</taxon>
        <taxon>Nymphaeales</taxon>
        <taxon>Nymphaeaceae</taxon>
        <taxon>Nymphaea</taxon>
    </lineage>
</organism>
<reference evidence="1" key="1">
    <citation type="submission" date="2019-09" db="EMBL/GenBank/DDBJ databases">
        <authorList>
            <person name="Zhang L."/>
        </authorList>
    </citation>
    <scope>NUCLEOTIDE SEQUENCE</scope>
</reference>
<dbReference type="Pfam" id="PF04759">
    <property type="entry name" value="DUF617"/>
    <property type="match status" value="1"/>
</dbReference>
<evidence type="ECO:0008006" key="2">
    <source>
        <dbReference type="Google" id="ProtNLM"/>
    </source>
</evidence>